<evidence type="ECO:0000256" key="4">
    <source>
        <dbReference type="ARBA" id="ARBA00022737"/>
    </source>
</evidence>
<reference evidence="8 9" key="1">
    <citation type="journal article" date="2024" name="Plant J.">
        <title>Genome sequences and population genomics reveal climatic adaptation and genomic divergence between two closely related sweetgum species.</title>
        <authorList>
            <person name="Xu W.Q."/>
            <person name="Ren C.Q."/>
            <person name="Zhang X.Y."/>
            <person name="Comes H.P."/>
            <person name="Liu X.H."/>
            <person name="Li Y.G."/>
            <person name="Kettle C.J."/>
            <person name="Jalonen R."/>
            <person name="Gaisberger H."/>
            <person name="Ma Y.Z."/>
            <person name="Qiu Y.X."/>
        </authorList>
    </citation>
    <scope>NUCLEOTIDE SEQUENCE [LARGE SCALE GENOMIC DNA]</scope>
    <source>
        <strain evidence="8">Hangzhou</strain>
    </source>
</reference>
<dbReference type="InterPro" id="IPR001611">
    <property type="entry name" value="Leu-rich_rpt"/>
</dbReference>
<dbReference type="InterPro" id="IPR052592">
    <property type="entry name" value="LRR-RLK"/>
</dbReference>
<feature type="domain" description="Disease resistance R13L4/SHOC-2-like LRR" evidence="7">
    <location>
        <begin position="86"/>
        <end position="254"/>
    </location>
</feature>
<keyword evidence="2" id="KW-0433">Leucine-rich repeat</keyword>
<dbReference type="GO" id="GO:0016020">
    <property type="term" value="C:membrane"/>
    <property type="evidence" value="ECO:0007669"/>
    <property type="project" value="UniProtKB-SubCell"/>
</dbReference>
<keyword evidence="3" id="KW-0732">Signal</keyword>
<evidence type="ECO:0000259" key="7">
    <source>
        <dbReference type="Pfam" id="PF23598"/>
    </source>
</evidence>
<keyword evidence="9" id="KW-1185">Reference proteome</keyword>
<dbReference type="PROSITE" id="PS51450">
    <property type="entry name" value="LRR"/>
    <property type="match status" value="1"/>
</dbReference>
<dbReference type="EMBL" id="JBBPBK010000011">
    <property type="protein sequence ID" value="KAK9275049.1"/>
    <property type="molecule type" value="Genomic_DNA"/>
</dbReference>
<dbReference type="InterPro" id="IPR003591">
    <property type="entry name" value="Leu-rich_rpt_typical-subtyp"/>
</dbReference>
<dbReference type="SUPFAM" id="SSF52058">
    <property type="entry name" value="L domain-like"/>
    <property type="match status" value="2"/>
</dbReference>
<dbReference type="PANTHER" id="PTHR48054">
    <property type="entry name" value="RECEPTOR KINASE-LIKE PROTEIN XA21"/>
    <property type="match status" value="1"/>
</dbReference>
<evidence type="ECO:0000256" key="6">
    <source>
        <dbReference type="ARBA" id="ARBA00023180"/>
    </source>
</evidence>
<keyword evidence="4" id="KW-0677">Repeat</keyword>
<gene>
    <name evidence="8" type="ORF">L1049_022307</name>
</gene>
<dbReference type="Pfam" id="PF23598">
    <property type="entry name" value="LRR_14"/>
    <property type="match status" value="1"/>
</dbReference>
<comment type="caution">
    <text evidence="8">The sequence shown here is derived from an EMBL/GenBank/DDBJ whole genome shotgun (WGS) entry which is preliminary data.</text>
</comment>
<dbReference type="PRINTS" id="PR00019">
    <property type="entry name" value="LEURICHRPT"/>
</dbReference>
<evidence type="ECO:0000256" key="3">
    <source>
        <dbReference type="ARBA" id="ARBA00022729"/>
    </source>
</evidence>
<dbReference type="Gene3D" id="3.80.10.10">
    <property type="entry name" value="Ribonuclease Inhibitor"/>
    <property type="match status" value="2"/>
</dbReference>
<protein>
    <recommendedName>
        <fullName evidence="7">Disease resistance R13L4/SHOC-2-like LRR domain-containing protein</fullName>
    </recommendedName>
</protein>
<dbReference type="Pfam" id="PF13855">
    <property type="entry name" value="LRR_8"/>
    <property type="match status" value="1"/>
</dbReference>
<dbReference type="SMART" id="SM00369">
    <property type="entry name" value="LRR_TYP"/>
    <property type="match status" value="5"/>
</dbReference>
<dbReference type="InterPro" id="IPR032675">
    <property type="entry name" value="LRR_dom_sf"/>
</dbReference>
<organism evidence="8 9">
    <name type="scientific">Liquidambar formosana</name>
    <name type="common">Formosan gum</name>
    <dbReference type="NCBI Taxonomy" id="63359"/>
    <lineage>
        <taxon>Eukaryota</taxon>
        <taxon>Viridiplantae</taxon>
        <taxon>Streptophyta</taxon>
        <taxon>Embryophyta</taxon>
        <taxon>Tracheophyta</taxon>
        <taxon>Spermatophyta</taxon>
        <taxon>Magnoliopsida</taxon>
        <taxon>eudicotyledons</taxon>
        <taxon>Gunneridae</taxon>
        <taxon>Pentapetalae</taxon>
        <taxon>Saxifragales</taxon>
        <taxon>Altingiaceae</taxon>
        <taxon>Liquidambar</taxon>
    </lineage>
</organism>
<evidence type="ECO:0000313" key="8">
    <source>
        <dbReference type="EMBL" id="KAK9275049.1"/>
    </source>
</evidence>
<evidence type="ECO:0000313" key="9">
    <source>
        <dbReference type="Proteomes" id="UP001415857"/>
    </source>
</evidence>
<evidence type="ECO:0000256" key="1">
    <source>
        <dbReference type="ARBA" id="ARBA00004370"/>
    </source>
</evidence>
<dbReference type="InterPro" id="IPR055414">
    <property type="entry name" value="LRR_R13L4/SHOC2-like"/>
</dbReference>
<evidence type="ECO:0000256" key="2">
    <source>
        <dbReference type="ARBA" id="ARBA00022614"/>
    </source>
</evidence>
<dbReference type="AlphaFoldDB" id="A0AAP0WNX7"/>
<dbReference type="FunFam" id="3.80.10.10:FF:000041">
    <property type="entry name" value="LRR receptor-like serine/threonine-protein kinase ERECTA"/>
    <property type="match status" value="1"/>
</dbReference>
<dbReference type="Pfam" id="PF00560">
    <property type="entry name" value="LRR_1"/>
    <property type="match status" value="1"/>
</dbReference>
<name>A0AAP0WNX7_LIQFO</name>
<sequence>MLFLYKNRLSGEVPCVVEALDLAIIDLSKNNLTGTIPNGFGKLVKLRNLHLFSNQLSGEIPWVVEASNLEEIILCENNLTGTIPDGFEKLVKLRCLGLCSNQLTGTIPDDFGKLAKLEVLYLYTNNLSGKIPSSLFRLKNLTILYLSINRLSGEIPRVVEALNLAAIDLSNNKLTRTIPDDFGKLGKLWYLSLFCNQLSGQILESPGRYSVALQVLVLQSNTFHGSIGDSNTSFPFPKLRILDLSHNQFIGLLPTKYFTNLNAMINVDEEKSEQRYMGDRYYFASVRVTIKGLKIELVKILTIFTTIDLFNNKFQGVIPKFIGNLNSLRVLNLSYNCLTGHMPLSLGNLRLLESLDLSSNKLDSVIPLQLGLHFLEYKIRRVKSLWDWRSTTVVFSFESKPLCVTLGSILRVSSSGPTLQIRICSSLAPNWTSSSCAMLATWTAAPSTAGIEDALPTADSIWFGEARDVSGEAKNTRSGLAKLVTAVVKPFPPPTATSFPTTAVIDGFSLRPPLDSMLCSTPPLDSIRGFLTTNIDGSTWAFEPC</sequence>
<comment type="subcellular location">
    <subcellularLocation>
        <location evidence="1">Membrane</location>
    </subcellularLocation>
</comment>
<evidence type="ECO:0000256" key="5">
    <source>
        <dbReference type="ARBA" id="ARBA00023136"/>
    </source>
</evidence>
<dbReference type="PANTHER" id="PTHR48054:SF82">
    <property type="entry name" value="LRR RECEPTOR-LIKE SERINE_THREONINE-PROTEIN KINASE FLS2"/>
    <property type="match status" value="1"/>
</dbReference>
<accession>A0AAP0WNX7</accession>
<keyword evidence="6" id="KW-0325">Glycoprotein</keyword>
<dbReference type="Proteomes" id="UP001415857">
    <property type="component" value="Unassembled WGS sequence"/>
</dbReference>
<keyword evidence="5" id="KW-0472">Membrane</keyword>
<proteinExistence type="predicted"/>